<sequence length="44" mass="5310">MWVRSLQSGNEKKLLDLPIMQIQYLLGCLFSEKQIYIRPERKRS</sequence>
<dbReference type="Proteomes" id="UP000238071">
    <property type="component" value="Unassembled WGS sequence"/>
</dbReference>
<evidence type="ECO:0000313" key="2">
    <source>
        <dbReference type="Proteomes" id="UP000238071"/>
    </source>
</evidence>
<evidence type="ECO:0000313" key="1">
    <source>
        <dbReference type="EMBL" id="PPK72216.1"/>
    </source>
</evidence>
<proteinExistence type="predicted"/>
<organism evidence="1 2">
    <name type="scientific">Methylobacter tundripaludum</name>
    <dbReference type="NCBI Taxonomy" id="173365"/>
    <lineage>
        <taxon>Bacteria</taxon>
        <taxon>Pseudomonadati</taxon>
        <taxon>Pseudomonadota</taxon>
        <taxon>Gammaproteobacteria</taxon>
        <taxon>Methylococcales</taxon>
        <taxon>Methylococcaceae</taxon>
        <taxon>Methylobacter</taxon>
    </lineage>
</organism>
<protein>
    <submittedName>
        <fullName evidence="1">Uncharacterized protein</fullName>
    </submittedName>
</protein>
<gene>
    <name evidence="1" type="ORF">B0F88_1047</name>
</gene>
<reference evidence="1 2" key="1">
    <citation type="submission" date="2018-02" db="EMBL/GenBank/DDBJ databases">
        <title>Subsurface microbial communities from deep shales in Ohio and West Virginia, USA.</title>
        <authorList>
            <person name="Wrighton K."/>
        </authorList>
    </citation>
    <scope>NUCLEOTIDE SEQUENCE [LARGE SCALE GENOMIC DNA]</scope>
    <source>
        <strain evidence="1 2">OWC-G53F</strain>
    </source>
</reference>
<name>A0A2S6H493_9GAMM</name>
<dbReference type="EMBL" id="PTIY01000004">
    <property type="protein sequence ID" value="PPK72216.1"/>
    <property type="molecule type" value="Genomic_DNA"/>
</dbReference>
<dbReference type="AlphaFoldDB" id="A0A2S6H493"/>
<keyword evidence="2" id="KW-1185">Reference proteome</keyword>
<comment type="caution">
    <text evidence="1">The sequence shown here is derived from an EMBL/GenBank/DDBJ whole genome shotgun (WGS) entry which is preliminary data.</text>
</comment>
<accession>A0A2S6H493</accession>